<evidence type="ECO:0000256" key="3">
    <source>
        <dbReference type="ARBA" id="ARBA00004961"/>
    </source>
</evidence>
<dbReference type="InterPro" id="IPR039104">
    <property type="entry name" value="6PGL"/>
</dbReference>
<comment type="catalytic activity">
    <reaction evidence="1 7">
        <text>6-phospho-D-glucono-1,5-lactone + H2O = 6-phospho-D-gluconate + H(+)</text>
        <dbReference type="Rhea" id="RHEA:12556"/>
        <dbReference type="ChEBI" id="CHEBI:15377"/>
        <dbReference type="ChEBI" id="CHEBI:15378"/>
        <dbReference type="ChEBI" id="CHEBI:57955"/>
        <dbReference type="ChEBI" id="CHEBI:58759"/>
        <dbReference type="EC" id="3.1.1.31"/>
    </reaction>
</comment>
<dbReference type="GO" id="GO:0006098">
    <property type="term" value="P:pentose-phosphate shunt"/>
    <property type="evidence" value="ECO:0007669"/>
    <property type="project" value="UniProtKB-UniPathway"/>
</dbReference>
<dbReference type="EMBL" id="VBRY01000006">
    <property type="protein sequence ID" value="TLS67291.1"/>
    <property type="molecule type" value="Genomic_DNA"/>
</dbReference>
<organism evidence="9 10">
    <name type="scientific">Mariprofundus erugo</name>
    <dbReference type="NCBI Taxonomy" id="2528639"/>
    <lineage>
        <taxon>Bacteria</taxon>
        <taxon>Pseudomonadati</taxon>
        <taxon>Pseudomonadota</taxon>
        <taxon>Candidatius Mariprofundia</taxon>
        <taxon>Mariprofundales</taxon>
        <taxon>Mariprofundaceae</taxon>
        <taxon>Mariprofundus</taxon>
    </lineage>
</organism>
<evidence type="ECO:0000256" key="5">
    <source>
        <dbReference type="ARBA" id="ARBA00013198"/>
    </source>
</evidence>
<dbReference type="EC" id="3.1.1.31" evidence="5 7"/>
<dbReference type="Proteomes" id="UP000306585">
    <property type="component" value="Unassembled WGS sequence"/>
</dbReference>
<dbReference type="CDD" id="cd01400">
    <property type="entry name" value="6PGL"/>
    <property type="match status" value="1"/>
</dbReference>
<comment type="caution">
    <text evidence="9">The sequence shown here is derived from an EMBL/GenBank/DDBJ whole genome shotgun (WGS) entry which is preliminary data.</text>
</comment>
<evidence type="ECO:0000256" key="6">
    <source>
        <dbReference type="ARBA" id="ARBA00020337"/>
    </source>
</evidence>
<evidence type="ECO:0000256" key="4">
    <source>
        <dbReference type="ARBA" id="ARBA00010662"/>
    </source>
</evidence>
<comment type="pathway">
    <text evidence="3 7">Carbohydrate degradation; pentose phosphate pathway; D-ribulose 5-phosphate from D-glucose 6-phosphate (oxidative stage): step 2/3.</text>
</comment>
<protein>
    <recommendedName>
        <fullName evidence="6 7">6-phosphogluconolactonase</fullName>
        <shortName evidence="7">6PGL</shortName>
        <ecNumber evidence="5 7">3.1.1.31</ecNumber>
    </recommendedName>
</protein>
<dbReference type="PANTHER" id="PTHR11054:SF0">
    <property type="entry name" value="6-PHOSPHOGLUCONOLACTONASE"/>
    <property type="match status" value="1"/>
</dbReference>
<reference evidence="9 10" key="1">
    <citation type="journal article" date="2019" name="Appl. Environ. Microbiol.">
        <title>Environmental Evidence and Genomic Insight of Iron-oxidizing Bacteria Preference Towards More Corrosion Resistant Stainless Steel at Higher Salinities.</title>
        <authorList>
            <person name="Garrison C.E."/>
            <person name="Price K.A."/>
            <person name="Field E.K."/>
        </authorList>
    </citation>
    <scope>NUCLEOTIDE SEQUENCE [LARGE SCALE GENOMIC DNA]</scope>
    <source>
        <strain evidence="9 10">P3</strain>
    </source>
</reference>
<evidence type="ECO:0000256" key="7">
    <source>
        <dbReference type="RuleBase" id="RU365095"/>
    </source>
</evidence>
<sequence length="223" mass="23634">MSEMLFESPAELAAYAAGRVAELCQKAVAEKGVCHLVLAGGTTPRLCYDLLRQMPLPWASLHIWFGDERCLPVGDAERNDTMADAALLRHVPIPAAQIHRMAAEEGPESAAAAYAALLAAAPVMDIVLLGMGEDGHTASLFPANPALTDVRLAVPVYNSPKPPAERVSMGYSALNAARHRILMVTGKGKADALARIRAGERLPIAAIADGEWLMDRAAMGSTD</sequence>
<dbReference type="InterPro" id="IPR005900">
    <property type="entry name" value="6-phosphogluconolactonase_DevB"/>
</dbReference>
<comment type="function">
    <text evidence="2 7">Hydrolysis of 6-phosphogluconolactone to 6-phosphogluconate.</text>
</comment>
<feature type="domain" description="Glucosamine/galactosamine-6-phosphate isomerase" evidence="8">
    <location>
        <begin position="8"/>
        <end position="209"/>
    </location>
</feature>
<dbReference type="PANTHER" id="PTHR11054">
    <property type="entry name" value="6-PHOSPHOGLUCONOLACTONASE"/>
    <property type="match status" value="1"/>
</dbReference>
<gene>
    <name evidence="7 9" type="primary">pgl</name>
    <name evidence="9" type="ORF">FEF65_07615</name>
</gene>
<dbReference type="RefSeq" id="WP_138239207.1">
    <property type="nucleotide sequence ID" value="NZ_VBRY01000006.1"/>
</dbReference>
<dbReference type="UniPathway" id="UPA00115">
    <property type="reaction ID" value="UER00409"/>
</dbReference>
<dbReference type="GO" id="GO:0005975">
    <property type="term" value="P:carbohydrate metabolic process"/>
    <property type="evidence" value="ECO:0007669"/>
    <property type="project" value="UniProtKB-UniRule"/>
</dbReference>
<dbReference type="AlphaFoldDB" id="A0A5R9GLG3"/>
<dbReference type="Gene3D" id="3.40.50.1360">
    <property type="match status" value="1"/>
</dbReference>
<accession>A0A5R9GLG3</accession>
<dbReference type="Pfam" id="PF01182">
    <property type="entry name" value="Glucosamine_iso"/>
    <property type="match status" value="1"/>
</dbReference>
<evidence type="ECO:0000256" key="2">
    <source>
        <dbReference type="ARBA" id="ARBA00002681"/>
    </source>
</evidence>
<dbReference type="InterPro" id="IPR037171">
    <property type="entry name" value="NagB/RpiA_transferase-like"/>
</dbReference>
<dbReference type="SUPFAM" id="SSF100950">
    <property type="entry name" value="NagB/RpiA/CoA transferase-like"/>
    <property type="match status" value="1"/>
</dbReference>
<evidence type="ECO:0000256" key="1">
    <source>
        <dbReference type="ARBA" id="ARBA00000832"/>
    </source>
</evidence>
<comment type="similarity">
    <text evidence="4 7">Belongs to the glucosamine/galactosamine-6-phosphate isomerase family. 6-phosphogluconolactonase subfamily.</text>
</comment>
<evidence type="ECO:0000313" key="10">
    <source>
        <dbReference type="Proteomes" id="UP000306585"/>
    </source>
</evidence>
<dbReference type="InterPro" id="IPR006148">
    <property type="entry name" value="Glc/Gal-6P_isomerase"/>
</dbReference>
<name>A0A5R9GLG3_9PROT</name>
<keyword evidence="10" id="KW-1185">Reference proteome</keyword>
<evidence type="ECO:0000259" key="8">
    <source>
        <dbReference type="Pfam" id="PF01182"/>
    </source>
</evidence>
<proteinExistence type="inferred from homology"/>
<evidence type="ECO:0000313" key="9">
    <source>
        <dbReference type="EMBL" id="TLS67291.1"/>
    </source>
</evidence>
<dbReference type="GO" id="GO:0017057">
    <property type="term" value="F:6-phosphogluconolactonase activity"/>
    <property type="evidence" value="ECO:0007669"/>
    <property type="project" value="UniProtKB-UniRule"/>
</dbReference>
<keyword evidence="7 9" id="KW-0378">Hydrolase</keyword>
<dbReference type="NCBIfam" id="TIGR01198">
    <property type="entry name" value="pgl"/>
    <property type="match status" value="1"/>
</dbReference>